<accession>A0ABS9ZXM1</accession>
<dbReference type="Pfam" id="PF17319">
    <property type="entry name" value="DUF5362"/>
    <property type="match status" value="1"/>
</dbReference>
<keyword evidence="1" id="KW-0812">Transmembrane</keyword>
<keyword evidence="1" id="KW-1133">Transmembrane helix</keyword>
<reference evidence="2" key="1">
    <citation type="submission" date="2022-03" db="EMBL/GenBank/DDBJ databases">
        <authorList>
            <person name="Woo C.Y."/>
        </authorList>
    </citation>
    <scope>NUCLEOTIDE SEQUENCE</scope>
    <source>
        <strain evidence="2">CYS-01</strain>
    </source>
</reference>
<dbReference type="InterPro" id="IPR035287">
    <property type="entry name" value="DUF5362"/>
</dbReference>
<evidence type="ECO:0000256" key="1">
    <source>
        <dbReference type="SAM" id="Phobius"/>
    </source>
</evidence>
<dbReference type="Proteomes" id="UP001165460">
    <property type="component" value="Unassembled WGS sequence"/>
</dbReference>
<keyword evidence="3" id="KW-1185">Reference proteome</keyword>
<keyword evidence="1" id="KW-0472">Membrane</keyword>
<protein>
    <submittedName>
        <fullName evidence="2">DUF5362 family protein</fullName>
    </submittedName>
</protein>
<gene>
    <name evidence="2" type="ORF">MMF97_10005</name>
</gene>
<feature type="transmembrane region" description="Helical" evidence="1">
    <location>
        <begin position="32"/>
        <end position="54"/>
    </location>
</feature>
<organism evidence="2 3">
    <name type="scientific">Pedobacter montanisoli</name>
    <dbReference type="NCBI Taxonomy" id="2923277"/>
    <lineage>
        <taxon>Bacteria</taxon>
        <taxon>Pseudomonadati</taxon>
        <taxon>Bacteroidota</taxon>
        <taxon>Sphingobacteriia</taxon>
        <taxon>Sphingobacteriales</taxon>
        <taxon>Sphingobacteriaceae</taxon>
        <taxon>Pedobacter</taxon>
    </lineage>
</organism>
<feature type="transmembrane region" description="Helical" evidence="1">
    <location>
        <begin position="129"/>
        <end position="153"/>
    </location>
</feature>
<dbReference type="EMBL" id="JALGBH010000002">
    <property type="protein sequence ID" value="MCJ0743044.1"/>
    <property type="molecule type" value="Genomic_DNA"/>
</dbReference>
<sequence length="154" mass="16894">MDNQTDEKQEQGFPQLIVTEDMRSYIYDMAKWANFLAIVGFFVSALLILTAMGMSAAMTANPELGKLMGPMGGLGASIFGIMFFIQAVIVFVPSLLLVQYAGKAKKGVLYGNQESLSDAFSRLKTLFRFWGILTIVIIFFYVLAIASGILLGAR</sequence>
<evidence type="ECO:0000313" key="2">
    <source>
        <dbReference type="EMBL" id="MCJ0743044.1"/>
    </source>
</evidence>
<dbReference type="RefSeq" id="WP_243362061.1">
    <property type="nucleotide sequence ID" value="NZ_JALGBH010000002.1"/>
</dbReference>
<name>A0ABS9ZXM1_9SPHI</name>
<evidence type="ECO:0000313" key="3">
    <source>
        <dbReference type="Proteomes" id="UP001165460"/>
    </source>
</evidence>
<feature type="transmembrane region" description="Helical" evidence="1">
    <location>
        <begin position="74"/>
        <end position="98"/>
    </location>
</feature>
<comment type="caution">
    <text evidence="2">The sequence shown here is derived from an EMBL/GenBank/DDBJ whole genome shotgun (WGS) entry which is preliminary data.</text>
</comment>
<proteinExistence type="predicted"/>